<evidence type="ECO:0000256" key="2">
    <source>
        <dbReference type="ARBA" id="ARBA00022490"/>
    </source>
</evidence>
<keyword evidence="3" id="KW-0479">Metal-binding</keyword>
<dbReference type="CDD" id="cd07503">
    <property type="entry name" value="HAD_HisB-N"/>
    <property type="match status" value="1"/>
</dbReference>
<dbReference type="NCBIfam" id="TIGR01662">
    <property type="entry name" value="HAD-SF-IIIA"/>
    <property type="match status" value="1"/>
</dbReference>
<dbReference type="SUPFAM" id="SSF56784">
    <property type="entry name" value="HAD-like"/>
    <property type="match status" value="1"/>
</dbReference>
<dbReference type="NCBIfam" id="TIGR00213">
    <property type="entry name" value="GmhB_yaeD"/>
    <property type="match status" value="1"/>
</dbReference>
<dbReference type="PANTHER" id="PTHR42891">
    <property type="entry name" value="D-GLYCERO-BETA-D-MANNO-HEPTOSE-1,7-BISPHOSPHATE 7-PHOSPHATASE"/>
    <property type="match status" value="1"/>
</dbReference>
<evidence type="ECO:0000313" key="8">
    <source>
        <dbReference type="EMBL" id="UTJ07351.1"/>
    </source>
</evidence>
<evidence type="ECO:0000256" key="1">
    <source>
        <dbReference type="ARBA" id="ARBA00004496"/>
    </source>
</evidence>
<dbReference type="EMBL" id="CP100595">
    <property type="protein sequence ID" value="UTJ07351.1"/>
    <property type="molecule type" value="Genomic_DNA"/>
</dbReference>
<dbReference type="NCBIfam" id="TIGR01656">
    <property type="entry name" value="Histidinol-ppas"/>
    <property type="match status" value="1"/>
</dbReference>
<dbReference type="RefSeq" id="WP_254577528.1">
    <property type="nucleotide sequence ID" value="NZ_CP100595.1"/>
</dbReference>
<dbReference type="NCBIfam" id="NF006506">
    <property type="entry name" value="PRK08942.1"/>
    <property type="match status" value="1"/>
</dbReference>
<keyword evidence="5 7" id="KW-0119">Carbohydrate metabolism</keyword>
<dbReference type="Gene3D" id="3.40.50.1000">
    <property type="entry name" value="HAD superfamily/HAD-like"/>
    <property type="match status" value="1"/>
</dbReference>
<keyword evidence="2 7" id="KW-0963">Cytoplasm</keyword>
<dbReference type="Pfam" id="PF13242">
    <property type="entry name" value="Hydrolase_like"/>
    <property type="match status" value="1"/>
</dbReference>
<proteinExistence type="inferred from homology"/>
<evidence type="ECO:0000256" key="3">
    <source>
        <dbReference type="ARBA" id="ARBA00022723"/>
    </source>
</evidence>
<accession>A0ABY5E5B5</accession>
<dbReference type="InterPro" id="IPR006549">
    <property type="entry name" value="HAD-SF_hydro_IIIA"/>
</dbReference>
<dbReference type="EC" id="3.1.3.-" evidence="7"/>
<name>A0ABY5E5B5_9BACT</name>
<dbReference type="InterPro" id="IPR004446">
    <property type="entry name" value="Heptose_bisP_phosphatase"/>
</dbReference>
<dbReference type="Proteomes" id="UP001060012">
    <property type="component" value="Chromosome"/>
</dbReference>
<keyword evidence="4 7" id="KW-0378">Hydrolase</keyword>
<keyword evidence="9" id="KW-1185">Reference proteome</keyword>
<dbReference type="GO" id="GO:0034200">
    <property type="term" value="F:D-glycero-beta-D-manno-heptose 1,7-bisphosphate 7-phosphatase activity"/>
    <property type="evidence" value="ECO:0007669"/>
    <property type="project" value="UniProtKB-EC"/>
</dbReference>
<dbReference type="InterPro" id="IPR006543">
    <property type="entry name" value="Histidinol-phos"/>
</dbReference>
<protein>
    <recommendedName>
        <fullName evidence="6 7">D,D-heptose 1,7-bisphosphate phosphatase</fullName>
        <ecNumber evidence="7">3.1.3.-</ecNumber>
    </recommendedName>
</protein>
<dbReference type="PIRSF" id="PIRSF004682">
    <property type="entry name" value="GmhB"/>
    <property type="match status" value="1"/>
</dbReference>
<comment type="subcellular location">
    <subcellularLocation>
        <location evidence="1 7">Cytoplasm</location>
    </subcellularLocation>
</comment>
<sequence>MMNLQTKQKVIFLDRDGVINIDNNYVYKIEDFEFKEKVFEICRYLRDLGYEIIIVTNQSGIGRGYYTKDDFFKLTSWMIKEFEKNGIKIKDVFFCPHLPSDNCKCRKPKVGMIKQACSKYEIDLHNSWMIGDKISDMNLAINAGIKNKVFVKNSDKEIGELKTLDIKNIISCFDELKQIIKN</sequence>
<comment type="similarity">
    <text evidence="7">Belongs to the gmhB family.</text>
</comment>
<reference evidence="8" key="1">
    <citation type="submission" date="2022-07" db="EMBL/GenBank/DDBJ databases">
        <title>Arcobacter roscoffensis sp. nov., a marine bacterium isolated from coastal seawater collected from Roscoff, France.</title>
        <authorList>
            <person name="Pascual J."/>
            <person name="Lepeaux C."/>
            <person name="Methner A."/>
            <person name="Overmann J."/>
        </authorList>
    </citation>
    <scope>NUCLEOTIDE SEQUENCE</scope>
    <source>
        <strain evidence="8">ARW1-2F2</strain>
    </source>
</reference>
<evidence type="ECO:0000256" key="6">
    <source>
        <dbReference type="ARBA" id="ARBA00031828"/>
    </source>
</evidence>
<gene>
    <name evidence="8" type="primary">gmhB</name>
    <name evidence="8" type="ORF">NJU99_04475</name>
</gene>
<organism evidence="8 9">
    <name type="scientific">Arcobacter roscoffensis</name>
    <dbReference type="NCBI Taxonomy" id="2961520"/>
    <lineage>
        <taxon>Bacteria</taxon>
        <taxon>Pseudomonadati</taxon>
        <taxon>Campylobacterota</taxon>
        <taxon>Epsilonproteobacteria</taxon>
        <taxon>Campylobacterales</taxon>
        <taxon>Arcobacteraceae</taxon>
        <taxon>Arcobacter</taxon>
    </lineage>
</organism>
<evidence type="ECO:0000256" key="5">
    <source>
        <dbReference type="ARBA" id="ARBA00023277"/>
    </source>
</evidence>
<dbReference type="InterPro" id="IPR036412">
    <property type="entry name" value="HAD-like_sf"/>
</dbReference>
<dbReference type="InterPro" id="IPR023214">
    <property type="entry name" value="HAD_sf"/>
</dbReference>
<evidence type="ECO:0000313" key="9">
    <source>
        <dbReference type="Proteomes" id="UP001060012"/>
    </source>
</evidence>
<evidence type="ECO:0000256" key="7">
    <source>
        <dbReference type="PIRNR" id="PIRNR004682"/>
    </source>
</evidence>
<dbReference type="PANTHER" id="PTHR42891:SF1">
    <property type="entry name" value="D-GLYCERO-BETA-D-MANNO-HEPTOSE-1,7-BISPHOSPHATE 7-PHOSPHATASE"/>
    <property type="match status" value="1"/>
</dbReference>
<evidence type="ECO:0000256" key="4">
    <source>
        <dbReference type="ARBA" id="ARBA00022801"/>
    </source>
</evidence>